<evidence type="ECO:0000256" key="7">
    <source>
        <dbReference type="SAM" id="Phobius"/>
    </source>
</evidence>
<feature type="transmembrane region" description="Helical" evidence="7">
    <location>
        <begin position="128"/>
        <end position="146"/>
    </location>
</feature>
<evidence type="ECO:0000313" key="8">
    <source>
        <dbReference type="EMBL" id="KAF2152898.1"/>
    </source>
</evidence>
<feature type="transmembrane region" description="Helical" evidence="7">
    <location>
        <begin position="100"/>
        <end position="121"/>
    </location>
</feature>
<dbReference type="Proteomes" id="UP000799439">
    <property type="component" value="Unassembled WGS sequence"/>
</dbReference>
<evidence type="ECO:0000256" key="1">
    <source>
        <dbReference type="ARBA" id="ARBA00004141"/>
    </source>
</evidence>
<dbReference type="InterPro" id="IPR036259">
    <property type="entry name" value="MFS_trans_sf"/>
</dbReference>
<dbReference type="GO" id="GO:0005886">
    <property type="term" value="C:plasma membrane"/>
    <property type="evidence" value="ECO:0007669"/>
    <property type="project" value="TreeGrafter"/>
</dbReference>
<feature type="transmembrane region" description="Helical" evidence="7">
    <location>
        <begin position="408"/>
        <end position="429"/>
    </location>
</feature>
<feature type="transmembrane region" description="Helical" evidence="7">
    <location>
        <begin position="436"/>
        <end position="458"/>
    </location>
</feature>
<dbReference type="AlphaFoldDB" id="A0A9P4J5Q0"/>
<accession>A0A9P4J5Q0</accession>
<feature type="transmembrane region" description="Helical" evidence="7">
    <location>
        <begin position="470"/>
        <end position="492"/>
    </location>
</feature>
<dbReference type="OrthoDB" id="4426556at2759"/>
<evidence type="ECO:0000256" key="6">
    <source>
        <dbReference type="SAM" id="MobiDB-lite"/>
    </source>
</evidence>
<dbReference type="SUPFAM" id="SSF103473">
    <property type="entry name" value="MFS general substrate transporter"/>
    <property type="match status" value="1"/>
</dbReference>
<keyword evidence="3 7" id="KW-0812">Transmembrane</keyword>
<dbReference type="PANTHER" id="PTHR23502:SF52">
    <property type="entry name" value="MULTIDRUG TRANSPORTER, PUTATIVE (AFU_ORTHOLOGUE AFUA_2G17730)-RELATED"/>
    <property type="match status" value="1"/>
</dbReference>
<protein>
    <submittedName>
        <fullName evidence="8">MFS general substrate transporter</fullName>
    </submittedName>
</protein>
<dbReference type="FunFam" id="1.20.1250.20:FF:000082">
    <property type="entry name" value="MFS multidrug transporter, putative"/>
    <property type="match status" value="1"/>
</dbReference>
<name>A0A9P4J5Q0_9PEZI</name>
<evidence type="ECO:0000256" key="3">
    <source>
        <dbReference type="ARBA" id="ARBA00022692"/>
    </source>
</evidence>
<comment type="caution">
    <text evidence="8">The sequence shown here is derived from an EMBL/GenBank/DDBJ whole genome shotgun (WGS) entry which is preliminary data.</text>
</comment>
<feature type="transmembrane region" description="Helical" evidence="7">
    <location>
        <begin position="286"/>
        <end position="312"/>
    </location>
</feature>
<proteinExistence type="inferred from homology"/>
<feature type="transmembrane region" description="Helical" evidence="7">
    <location>
        <begin position="58"/>
        <end position="80"/>
    </location>
</feature>
<organism evidence="8 9">
    <name type="scientific">Myriangium duriaei CBS 260.36</name>
    <dbReference type="NCBI Taxonomy" id="1168546"/>
    <lineage>
        <taxon>Eukaryota</taxon>
        <taxon>Fungi</taxon>
        <taxon>Dikarya</taxon>
        <taxon>Ascomycota</taxon>
        <taxon>Pezizomycotina</taxon>
        <taxon>Dothideomycetes</taxon>
        <taxon>Dothideomycetidae</taxon>
        <taxon>Myriangiales</taxon>
        <taxon>Myriangiaceae</taxon>
        <taxon>Myriangium</taxon>
    </lineage>
</organism>
<dbReference type="InterPro" id="IPR011701">
    <property type="entry name" value="MFS"/>
</dbReference>
<dbReference type="GO" id="GO:0022857">
    <property type="term" value="F:transmembrane transporter activity"/>
    <property type="evidence" value="ECO:0007669"/>
    <property type="project" value="InterPro"/>
</dbReference>
<gene>
    <name evidence="8" type="ORF">K461DRAFT_277662</name>
</gene>
<keyword evidence="9" id="KW-1185">Reference proteome</keyword>
<feature type="transmembrane region" description="Helical" evidence="7">
    <location>
        <begin position="332"/>
        <end position="353"/>
    </location>
</feature>
<feature type="compositionally biased region" description="Polar residues" evidence="6">
    <location>
        <begin position="1"/>
        <end position="13"/>
    </location>
</feature>
<feature type="transmembrane region" description="Helical" evidence="7">
    <location>
        <begin position="374"/>
        <end position="396"/>
    </location>
</feature>
<evidence type="ECO:0000256" key="5">
    <source>
        <dbReference type="ARBA" id="ARBA00023136"/>
    </source>
</evidence>
<evidence type="ECO:0000256" key="2">
    <source>
        <dbReference type="ARBA" id="ARBA00008335"/>
    </source>
</evidence>
<dbReference type="Gene3D" id="1.20.1250.20">
    <property type="entry name" value="MFS general substrate transporter like domains"/>
    <property type="match status" value="1"/>
</dbReference>
<feature type="transmembrane region" description="Helical" evidence="7">
    <location>
        <begin position="192"/>
        <end position="212"/>
    </location>
</feature>
<keyword evidence="4 7" id="KW-1133">Transmembrane helix</keyword>
<reference evidence="8" key="1">
    <citation type="journal article" date="2020" name="Stud. Mycol.">
        <title>101 Dothideomycetes genomes: a test case for predicting lifestyles and emergence of pathogens.</title>
        <authorList>
            <person name="Haridas S."/>
            <person name="Albert R."/>
            <person name="Binder M."/>
            <person name="Bloem J."/>
            <person name="Labutti K."/>
            <person name="Salamov A."/>
            <person name="Andreopoulos B."/>
            <person name="Baker S."/>
            <person name="Barry K."/>
            <person name="Bills G."/>
            <person name="Bluhm B."/>
            <person name="Cannon C."/>
            <person name="Castanera R."/>
            <person name="Culley D."/>
            <person name="Daum C."/>
            <person name="Ezra D."/>
            <person name="Gonzalez J."/>
            <person name="Henrissat B."/>
            <person name="Kuo A."/>
            <person name="Liang C."/>
            <person name="Lipzen A."/>
            <person name="Lutzoni F."/>
            <person name="Magnuson J."/>
            <person name="Mondo S."/>
            <person name="Nolan M."/>
            <person name="Ohm R."/>
            <person name="Pangilinan J."/>
            <person name="Park H.-J."/>
            <person name="Ramirez L."/>
            <person name="Alfaro M."/>
            <person name="Sun H."/>
            <person name="Tritt A."/>
            <person name="Yoshinaga Y."/>
            <person name="Zwiers L.-H."/>
            <person name="Turgeon B."/>
            <person name="Goodwin S."/>
            <person name="Spatafora J."/>
            <person name="Crous P."/>
            <person name="Grigoriev I."/>
        </authorList>
    </citation>
    <scope>NUCLEOTIDE SEQUENCE</scope>
    <source>
        <strain evidence="8">CBS 260.36</strain>
    </source>
</reference>
<feature type="transmembrane region" description="Helical" evidence="7">
    <location>
        <begin position="218"/>
        <end position="238"/>
    </location>
</feature>
<comment type="similarity">
    <text evidence="2">Belongs to the major facilitator superfamily.</text>
</comment>
<evidence type="ECO:0000313" key="9">
    <source>
        <dbReference type="Proteomes" id="UP000799439"/>
    </source>
</evidence>
<dbReference type="PANTHER" id="PTHR23502">
    <property type="entry name" value="MAJOR FACILITATOR SUPERFAMILY"/>
    <property type="match status" value="1"/>
</dbReference>
<sequence>MTTEVDSITSSRPCSADEVEVRGIGDGLPPPSNDIRYISWDGPSDPENPFNWPRSRKLLITVLCLVATFSCNVNATALTVAWRETNAFYGISDAHFPNSYWTIASWTLGGSVFMMLFLALIEDHSVKWGYLISYALFIIFTIPQAVVQSFAGVVVLRFFAGGCVSLVANCIAGICCDIWAGERSRLVPIASYVTLYLQGSAAGPVIGAAILTRFDWRWIIWLQVIWNAVLLLMLCATLRETRGMIILRQRAKLMRKATGQKVYSVLEVKEQVSVLETLKVSVKRPFYLFLTEWVVFSFTLWSSFSVGLVYLFTQSTELVFSQLYGWSSVQCGFVQAAVVIGMLLAWVTNFYSIHLYFASSKRNKEKPDQPIPEAYLYLSVFGCFVGILGGMFVYGWTSYPSVPWIAPAIGLAMVGYGINNVVIAIGNYVTACYSKYAISAVAAVASGENIFAALLPLATSAMYTKLGLHWPSSMLGLFAILLGLAPIVMMGWGQSIRAKSPFISEACYEDEDVSDKSSEPQTMA</sequence>
<feature type="transmembrane region" description="Helical" evidence="7">
    <location>
        <begin position="158"/>
        <end position="180"/>
    </location>
</feature>
<evidence type="ECO:0000256" key="4">
    <source>
        <dbReference type="ARBA" id="ARBA00022989"/>
    </source>
</evidence>
<dbReference type="EMBL" id="ML996085">
    <property type="protein sequence ID" value="KAF2152898.1"/>
    <property type="molecule type" value="Genomic_DNA"/>
</dbReference>
<keyword evidence="5 7" id="KW-0472">Membrane</keyword>
<feature type="region of interest" description="Disordered" evidence="6">
    <location>
        <begin position="1"/>
        <end position="28"/>
    </location>
</feature>
<dbReference type="Pfam" id="PF07690">
    <property type="entry name" value="MFS_1"/>
    <property type="match status" value="1"/>
</dbReference>
<comment type="subcellular location">
    <subcellularLocation>
        <location evidence="1">Membrane</location>
        <topology evidence="1">Multi-pass membrane protein</topology>
    </subcellularLocation>
</comment>